<protein>
    <submittedName>
        <fullName evidence="2">Uncharacterized protein</fullName>
    </submittedName>
</protein>
<name>A0A4Y1RSH2_PRUDU</name>
<dbReference type="PANTHER" id="PTHR38377">
    <property type="entry name" value="THREONINE-TRNA LIGASE 2"/>
    <property type="match status" value="1"/>
</dbReference>
<evidence type="ECO:0000256" key="1">
    <source>
        <dbReference type="SAM" id="Coils"/>
    </source>
</evidence>
<sequence length="244" mass="27753">MWCSTIVQEDPIRVSPYQDAEITRERKKCFEKYCLDEWARRDINVEYASFSMCLDDFGVIDAMNDRFHKEPMEEPKLQRRCDQMGDVGGDGFAIMGEEGVGMLEIANLSLDEPSLENLRKPIAGLFVLLESLGHQTPKMASENLSVLEETLKPFYQRASQAEDRLARLEAALAAKKGHPADSANDDYSELINEIQSKLKDACAEMVLEQEKNKKLAAENAKLQYRIHHLVQAVRDADDKLEKKN</sequence>
<dbReference type="PANTHER" id="PTHR38377:SF1">
    <property type="entry name" value="THREONINE-TRNA LIGASE 2"/>
    <property type="match status" value="1"/>
</dbReference>
<evidence type="ECO:0000313" key="2">
    <source>
        <dbReference type="EMBL" id="BBH07302.1"/>
    </source>
</evidence>
<proteinExistence type="predicted"/>
<feature type="coiled-coil region" evidence="1">
    <location>
        <begin position="158"/>
        <end position="218"/>
    </location>
</feature>
<dbReference type="EMBL" id="AP019303">
    <property type="protein sequence ID" value="BBH07302.1"/>
    <property type="molecule type" value="Genomic_DNA"/>
</dbReference>
<accession>A0A4Y1RSH2</accession>
<dbReference type="AlphaFoldDB" id="A0A4Y1RSH2"/>
<organism evidence="2">
    <name type="scientific">Prunus dulcis</name>
    <name type="common">Almond</name>
    <name type="synonym">Amygdalus dulcis</name>
    <dbReference type="NCBI Taxonomy" id="3755"/>
    <lineage>
        <taxon>Eukaryota</taxon>
        <taxon>Viridiplantae</taxon>
        <taxon>Streptophyta</taxon>
        <taxon>Embryophyta</taxon>
        <taxon>Tracheophyta</taxon>
        <taxon>Spermatophyta</taxon>
        <taxon>Magnoliopsida</taxon>
        <taxon>eudicotyledons</taxon>
        <taxon>Gunneridae</taxon>
        <taxon>Pentapetalae</taxon>
        <taxon>rosids</taxon>
        <taxon>fabids</taxon>
        <taxon>Rosales</taxon>
        <taxon>Rosaceae</taxon>
        <taxon>Amygdaloideae</taxon>
        <taxon>Amygdaleae</taxon>
        <taxon>Prunus</taxon>
    </lineage>
</organism>
<reference evidence="2" key="1">
    <citation type="journal article" date="2019" name="Science">
        <title>Mutation of a bHLH transcription factor allowed almond domestication.</title>
        <authorList>
            <person name="Sanchez-Perez R."/>
            <person name="Pavan S."/>
            <person name="Mazzeo R."/>
            <person name="Moldovan C."/>
            <person name="Aiese Cigliano R."/>
            <person name="Del Cueto J."/>
            <person name="Ricciardi F."/>
            <person name="Lotti C."/>
            <person name="Ricciardi L."/>
            <person name="Dicenta F."/>
            <person name="Lopez-Marques R.L."/>
            <person name="Lindberg Moller B."/>
        </authorList>
    </citation>
    <scope>NUCLEOTIDE SEQUENCE</scope>
</reference>
<keyword evidence="1" id="KW-0175">Coiled coil</keyword>
<gene>
    <name evidence="2" type="ORF">Prudu_019195</name>
</gene>